<dbReference type="InterPro" id="IPR041698">
    <property type="entry name" value="Methyltransf_25"/>
</dbReference>
<dbReference type="Proteomes" id="UP001209654">
    <property type="component" value="Unassembled WGS sequence"/>
</dbReference>
<gene>
    <name evidence="5" type="ORF">AHIS1636_17250</name>
</gene>
<evidence type="ECO:0000256" key="2">
    <source>
        <dbReference type="ARBA" id="ARBA00022679"/>
    </source>
</evidence>
<dbReference type="SUPFAM" id="SSF53335">
    <property type="entry name" value="S-adenosyl-L-methionine-dependent methyltransferases"/>
    <property type="match status" value="1"/>
</dbReference>
<protein>
    <recommendedName>
        <fullName evidence="4">Methyltransferase domain-containing protein</fullName>
    </recommendedName>
</protein>
<keyword evidence="2" id="KW-0808">Transferase</keyword>
<dbReference type="PANTHER" id="PTHR43464">
    <property type="entry name" value="METHYLTRANSFERASE"/>
    <property type="match status" value="1"/>
</dbReference>
<feature type="domain" description="Methyltransferase" evidence="4">
    <location>
        <begin position="67"/>
        <end position="159"/>
    </location>
</feature>
<comment type="caution">
    <text evidence="5">The sequence shown here is derived from an EMBL/GenBank/DDBJ whole genome shotgun (WGS) entry which is preliminary data.</text>
</comment>
<keyword evidence="6" id="KW-1185">Reference proteome</keyword>
<evidence type="ECO:0000256" key="3">
    <source>
        <dbReference type="ARBA" id="ARBA00022691"/>
    </source>
</evidence>
<reference evidence="5 6" key="1">
    <citation type="journal article" date="2023" name="Int. J. Syst. Evol. Microbiol.">
        <title>Arthrobacter mangrovi sp. nov., an actinobacterium isolated from the rhizosphere of a mangrove.</title>
        <authorList>
            <person name="Hamada M."/>
            <person name="Saitou S."/>
            <person name="Enomoto N."/>
            <person name="Nanri K."/>
            <person name="Hidaka K."/>
            <person name="Miura T."/>
            <person name="Tamura T."/>
        </authorList>
    </citation>
    <scope>NUCLEOTIDE SEQUENCE [LARGE SCALE GENOMIC DNA]</scope>
    <source>
        <strain evidence="5 6">NBRC 112813</strain>
    </source>
</reference>
<dbReference type="Pfam" id="PF13649">
    <property type="entry name" value="Methyltransf_25"/>
    <property type="match status" value="1"/>
</dbReference>
<name>A0ABQ5MU33_9MICC</name>
<evidence type="ECO:0000313" key="5">
    <source>
        <dbReference type="EMBL" id="GLB67285.1"/>
    </source>
</evidence>
<evidence type="ECO:0000256" key="1">
    <source>
        <dbReference type="ARBA" id="ARBA00022603"/>
    </source>
</evidence>
<keyword evidence="1" id="KW-0489">Methyltransferase</keyword>
<dbReference type="EMBL" id="BRVS01000007">
    <property type="protein sequence ID" value="GLB67285.1"/>
    <property type="molecule type" value="Genomic_DNA"/>
</dbReference>
<sequence>MPRQIGFLAERAAGAVEEMDRPDCDPTLLRRTYQQFPVVNRAIAGWRWLYRHRLRPLLIAGEDNTLLDIGSGGGDIVRFLARWAAADGISLKITGIDPDERAHAFAVSAPPPPGVRFRRAFSSDLVAEGRRFDLVTSNHLLHHLTPDAFAALLADSERLSRRAAIHSDIRRSPAAYWLFAAGTLPFFHGSYIRRDGLMSIRRSYTAEELRRAAPSGWSVENRPPFRNLLTYRVPADA</sequence>
<dbReference type="InterPro" id="IPR029063">
    <property type="entry name" value="SAM-dependent_MTases_sf"/>
</dbReference>
<organism evidence="5 6">
    <name type="scientific">Arthrobacter mangrovi</name>
    <dbReference type="NCBI Taxonomy" id="2966350"/>
    <lineage>
        <taxon>Bacteria</taxon>
        <taxon>Bacillati</taxon>
        <taxon>Actinomycetota</taxon>
        <taxon>Actinomycetes</taxon>
        <taxon>Micrococcales</taxon>
        <taxon>Micrococcaceae</taxon>
        <taxon>Arthrobacter</taxon>
    </lineage>
</organism>
<dbReference type="PANTHER" id="PTHR43464:SF19">
    <property type="entry name" value="UBIQUINONE BIOSYNTHESIS O-METHYLTRANSFERASE, MITOCHONDRIAL"/>
    <property type="match status" value="1"/>
</dbReference>
<dbReference type="CDD" id="cd02440">
    <property type="entry name" value="AdoMet_MTases"/>
    <property type="match status" value="1"/>
</dbReference>
<evidence type="ECO:0000259" key="4">
    <source>
        <dbReference type="Pfam" id="PF13649"/>
    </source>
</evidence>
<proteinExistence type="predicted"/>
<dbReference type="NCBIfam" id="NF004851">
    <property type="entry name" value="PRK06202.1"/>
    <property type="match status" value="1"/>
</dbReference>
<evidence type="ECO:0000313" key="6">
    <source>
        <dbReference type="Proteomes" id="UP001209654"/>
    </source>
</evidence>
<dbReference type="Gene3D" id="3.40.50.150">
    <property type="entry name" value="Vaccinia Virus protein VP39"/>
    <property type="match status" value="1"/>
</dbReference>
<keyword evidence="3" id="KW-0949">S-adenosyl-L-methionine</keyword>
<accession>A0ABQ5MU33</accession>